<organism evidence="2 3">
    <name type="scientific">Cylindrobasidium torrendii FP15055 ss-10</name>
    <dbReference type="NCBI Taxonomy" id="1314674"/>
    <lineage>
        <taxon>Eukaryota</taxon>
        <taxon>Fungi</taxon>
        <taxon>Dikarya</taxon>
        <taxon>Basidiomycota</taxon>
        <taxon>Agaricomycotina</taxon>
        <taxon>Agaricomycetes</taxon>
        <taxon>Agaricomycetidae</taxon>
        <taxon>Agaricales</taxon>
        <taxon>Marasmiineae</taxon>
        <taxon>Physalacriaceae</taxon>
        <taxon>Cylindrobasidium</taxon>
    </lineage>
</organism>
<sequence>MSLSGIRTLSSPRLNGQTNSGSASRQRMSEPRNVPTTQRRQTGAFYHTLQHNERNRTSYRAMVIGMEAL</sequence>
<proteinExistence type="predicted"/>
<reference evidence="2 3" key="1">
    <citation type="journal article" date="2015" name="Fungal Genet. Biol.">
        <title>Evolution of novel wood decay mechanisms in Agaricales revealed by the genome sequences of Fistulina hepatica and Cylindrobasidium torrendii.</title>
        <authorList>
            <person name="Floudas D."/>
            <person name="Held B.W."/>
            <person name="Riley R."/>
            <person name="Nagy L.G."/>
            <person name="Koehler G."/>
            <person name="Ransdell A.S."/>
            <person name="Younus H."/>
            <person name="Chow J."/>
            <person name="Chiniquy J."/>
            <person name="Lipzen A."/>
            <person name="Tritt A."/>
            <person name="Sun H."/>
            <person name="Haridas S."/>
            <person name="LaButti K."/>
            <person name="Ohm R.A."/>
            <person name="Kues U."/>
            <person name="Blanchette R.A."/>
            <person name="Grigoriev I.V."/>
            <person name="Minto R.E."/>
            <person name="Hibbett D.S."/>
        </authorList>
    </citation>
    <scope>NUCLEOTIDE SEQUENCE [LARGE SCALE GENOMIC DNA]</scope>
    <source>
        <strain evidence="2 3">FP15055 ss-10</strain>
    </source>
</reference>
<feature type="non-terminal residue" evidence="2">
    <location>
        <position position="69"/>
    </location>
</feature>
<dbReference type="Proteomes" id="UP000054007">
    <property type="component" value="Unassembled WGS sequence"/>
</dbReference>
<evidence type="ECO:0000256" key="1">
    <source>
        <dbReference type="SAM" id="MobiDB-lite"/>
    </source>
</evidence>
<dbReference type="EMBL" id="KN880678">
    <property type="protein sequence ID" value="KIY63705.1"/>
    <property type="molecule type" value="Genomic_DNA"/>
</dbReference>
<feature type="region of interest" description="Disordered" evidence="1">
    <location>
        <begin position="1"/>
        <end position="44"/>
    </location>
</feature>
<feature type="compositionally biased region" description="Polar residues" evidence="1">
    <location>
        <begin position="1"/>
        <end position="26"/>
    </location>
</feature>
<evidence type="ECO:0000313" key="3">
    <source>
        <dbReference type="Proteomes" id="UP000054007"/>
    </source>
</evidence>
<keyword evidence="3" id="KW-1185">Reference proteome</keyword>
<evidence type="ECO:0000313" key="2">
    <source>
        <dbReference type="EMBL" id="KIY63705.1"/>
    </source>
</evidence>
<dbReference type="AlphaFoldDB" id="A0A0D7B0J7"/>
<gene>
    <name evidence="2" type="ORF">CYLTODRAFT_425858</name>
</gene>
<name>A0A0D7B0J7_9AGAR</name>
<protein>
    <submittedName>
        <fullName evidence="2">Uncharacterized protein</fullName>
    </submittedName>
</protein>
<accession>A0A0D7B0J7</accession>